<name>U6K184_9EIME</name>
<reference evidence="2" key="1">
    <citation type="submission" date="2013-10" db="EMBL/GenBank/DDBJ databases">
        <title>Genomic analysis of the causative agents of coccidiosis in chickens.</title>
        <authorList>
            <person name="Reid A.J."/>
            <person name="Blake D."/>
            <person name="Billington K."/>
            <person name="Browne H."/>
            <person name="Dunn M."/>
            <person name="Hung S."/>
            <person name="Kawahara F."/>
            <person name="Miranda-Saavedra D."/>
            <person name="Mourier T."/>
            <person name="Nagra H."/>
            <person name="Otto T.D."/>
            <person name="Rawlings N."/>
            <person name="Sanchez A."/>
            <person name="Sanders M."/>
            <person name="Subramaniam C."/>
            <person name="Tay Y."/>
            <person name="Dear P."/>
            <person name="Doerig C."/>
            <person name="Gruber A."/>
            <person name="Parkinson J."/>
            <person name="Shirley M."/>
            <person name="Wan K.L."/>
            <person name="Berriman M."/>
            <person name="Tomley F."/>
            <person name="Pain A."/>
        </authorList>
    </citation>
    <scope>NUCLEOTIDE SEQUENCE [LARGE SCALE GENOMIC DNA]</scope>
    <source>
        <strain evidence="2">Houghton</strain>
    </source>
</reference>
<feature type="compositionally biased region" description="Low complexity" evidence="1">
    <location>
        <begin position="134"/>
        <end position="155"/>
    </location>
</feature>
<dbReference type="OrthoDB" id="354833at2759"/>
<dbReference type="EMBL" id="HG683271">
    <property type="protein sequence ID" value="CDJ31429.1"/>
    <property type="molecule type" value="Genomic_DNA"/>
</dbReference>
<dbReference type="VEuPathDB" id="ToxoDB:EMH_0066710"/>
<dbReference type="GeneID" id="25381223"/>
<dbReference type="Proteomes" id="UP000030744">
    <property type="component" value="Unassembled WGS sequence"/>
</dbReference>
<sequence length="232" mass="24525">MNVTAAELVSYLLLHNQDIERAHTALVEDANWHAGILRQTRERLRRQRGSPWWLNLPLTSSRALQQQQQQLRQQQQQQHQYMMIQSSSSLLAEGSSAAAAAAAATAATAAAEPWYPGAAERGLTASLGPHIIGNPSSSNSSNSNSSSSSSSSSPPLGAIDTSCIPFFYSSSLDGIRRRRRGRNMHAEPSLTIGAAGGAPLGAPLGAPMGAPLAALAAAPIGALVERRPQEMQ</sequence>
<evidence type="ECO:0000256" key="1">
    <source>
        <dbReference type="SAM" id="MobiDB-lite"/>
    </source>
</evidence>
<keyword evidence="3" id="KW-1185">Reference proteome</keyword>
<accession>U6K184</accession>
<dbReference type="RefSeq" id="XP_013353994.1">
    <property type="nucleotide sequence ID" value="XM_013498540.1"/>
</dbReference>
<evidence type="ECO:0000313" key="3">
    <source>
        <dbReference type="Proteomes" id="UP000030744"/>
    </source>
</evidence>
<gene>
    <name evidence="2" type="ORF">EMH_0066710</name>
</gene>
<feature type="region of interest" description="Disordered" evidence="1">
    <location>
        <begin position="126"/>
        <end position="156"/>
    </location>
</feature>
<dbReference type="AlphaFoldDB" id="U6K184"/>
<protein>
    <submittedName>
        <fullName evidence="2">LysM domain domain-containing protein, putative</fullName>
    </submittedName>
</protein>
<evidence type="ECO:0000313" key="2">
    <source>
        <dbReference type="EMBL" id="CDJ31429.1"/>
    </source>
</evidence>
<reference evidence="2" key="2">
    <citation type="submission" date="2013-10" db="EMBL/GenBank/DDBJ databases">
        <authorList>
            <person name="Aslett M."/>
        </authorList>
    </citation>
    <scope>NUCLEOTIDE SEQUENCE [LARGE SCALE GENOMIC DNA]</scope>
    <source>
        <strain evidence="2">Houghton</strain>
    </source>
</reference>
<organism evidence="2 3">
    <name type="scientific">Eimeria mitis</name>
    <dbReference type="NCBI Taxonomy" id="44415"/>
    <lineage>
        <taxon>Eukaryota</taxon>
        <taxon>Sar</taxon>
        <taxon>Alveolata</taxon>
        <taxon>Apicomplexa</taxon>
        <taxon>Conoidasida</taxon>
        <taxon>Coccidia</taxon>
        <taxon>Eucoccidiorida</taxon>
        <taxon>Eimeriorina</taxon>
        <taxon>Eimeriidae</taxon>
        <taxon>Eimeria</taxon>
    </lineage>
</organism>
<proteinExistence type="predicted"/>